<protein>
    <submittedName>
        <fullName evidence="1">Uncharacterized protein</fullName>
    </submittedName>
</protein>
<gene>
    <name evidence="1" type="ORF">AHMF7605_20590</name>
</gene>
<dbReference type="Proteomes" id="UP000240357">
    <property type="component" value="Unassembled WGS sequence"/>
</dbReference>
<accession>A0A2T2YJP9</accession>
<comment type="caution">
    <text evidence="1">The sequence shown here is derived from an EMBL/GenBank/DDBJ whole genome shotgun (WGS) entry which is preliminary data.</text>
</comment>
<reference evidence="1 2" key="1">
    <citation type="submission" date="2018-03" db="EMBL/GenBank/DDBJ databases">
        <title>Adhaeribacter sp. HMF7605 Genome sequencing and assembly.</title>
        <authorList>
            <person name="Kang H."/>
            <person name="Kang J."/>
            <person name="Cha I."/>
            <person name="Kim H."/>
            <person name="Joh K."/>
        </authorList>
    </citation>
    <scope>NUCLEOTIDE SEQUENCE [LARGE SCALE GENOMIC DNA]</scope>
    <source>
        <strain evidence="1 2">HMF7605</strain>
    </source>
</reference>
<dbReference type="AlphaFoldDB" id="A0A2T2YJP9"/>
<evidence type="ECO:0000313" key="1">
    <source>
        <dbReference type="EMBL" id="PSR55730.1"/>
    </source>
</evidence>
<evidence type="ECO:0000313" key="2">
    <source>
        <dbReference type="Proteomes" id="UP000240357"/>
    </source>
</evidence>
<dbReference type="EMBL" id="PYFT01000001">
    <property type="protein sequence ID" value="PSR55730.1"/>
    <property type="molecule type" value="Genomic_DNA"/>
</dbReference>
<keyword evidence="2" id="KW-1185">Reference proteome</keyword>
<sequence>MVASEVSRRIGDCQGSGSYTTVRSGIAQINKAGTLVYLPLVTRSITRRNAEAGIGTRIDCCITWLFGNGGGGKG</sequence>
<proteinExistence type="predicted"/>
<name>A0A2T2YJP9_9BACT</name>
<organism evidence="1 2">
    <name type="scientific">Adhaeribacter arboris</name>
    <dbReference type="NCBI Taxonomy" id="2072846"/>
    <lineage>
        <taxon>Bacteria</taxon>
        <taxon>Pseudomonadati</taxon>
        <taxon>Bacteroidota</taxon>
        <taxon>Cytophagia</taxon>
        <taxon>Cytophagales</taxon>
        <taxon>Hymenobacteraceae</taxon>
        <taxon>Adhaeribacter</taxon>
    </lineage>
</organism>